<dbReference type="EMBL" id="MCGR01000001">
    <property type="protein sequence ID" value="ORY92894.1"/>
    <property type="molecule type" value="Genomic_DNA"/>
</dbReference>
<name>A0A1Y2G4M6_9BASI</name>
<reference evidence="2 3" key="1">
    <citation type="submission" date="2016-07" db="EMBL/GenBank/DDBJ databases">
        <title>Pervasive Adenine N6-methylation of Active Genes in Fungi.</title>
        <authorList>
            <consortium name="DOE Joint Genome Institute"/>
            <person name="Mondo S.J."/>
            <person name="Dannebaum R.O."/>
            <person name="Kuo R.C."/>
            <person name="Labutti K."/>
            <person name="Haridas S."/>
            <person name="Kuo A."/>
            <person name="Salamov A."/>
            <person name="Ahrendt S.R."/>
            <person name="Lipzen A."/>
            <person name="Sullivan W."/>
            <person name="Andreopoulos W.B."/>
            <person name="Clum A."/>
            <person name="Lindquist E."/>
            <person name="Daum C."/>
            <person name="Ramamoorthy G.K."/>
            <person name="Gryganskyi A."/>
            <person name="Culley D."/>
            <person name="Magnuson J.K."/>
            <person name="James T.Y."/>
            <person name="O'Malley M.A."/>
            <person name="Stajich J.E."/>
            <person name="Spatafora J.W."/>
            <person name="Visel A."/>
            <person name="Grigoriev I.V."/>
        </authorList>
    </citation>
    <scope>NUCLEOTIDE SEQUENCE [LARGE SCALE GENOMIC DNA]</scope>
    <source>
        <strain evidence="2 3">62-1032</strain>
    </source>
</reference>
<evidence type="ECO:0000313" key="3">
    <source>
        <dbReference type="Proteomes" id="UP000193467"/>
    </source>
</evidence>
<proteinExistence type="predicted"/>
<dbReference type="InParanoid" id="A0A1Y2G4M6"/>
<sequence>MFLQQFRACPAGRQKADSLLSPFFSFLTHTAFPPLSFVPVPLLRPTPLSLVQHHHSPSPWFALRLSPSPPSASAPPSPPSVTGSSDFQLVRRDSASALDKRQTPPIAVNAPIAAPISADDLTVLLTDFLKDFDVTALAPSKKEKRQVNVAAPVAVPVSADDLRVILTDFLKDFSVTALAPATKEKRDAKAAAASQFNTAVTDFALANGLPTDGLTPAALTGLVATVLSLVTTLLAAVTQGLALPVPLPLPSGASPNSLPGPDAVQSAVQQLALANGLPIGGLDPSALTGLLGVVLGLVTTLLGGLLGNLPIPIPSLPGLPL</sequence>
<dbReference type="Proteomes" id="UP000193467">
    <property type="component" value="Unassembled WGS sequence"/>
</dbReference>
<comment type="caution">
    <text evidence="2">The sequence shown here is derived from an EMBL/GenBank/DDBJ whole genome shotgun (WGS) entry which is preliminary data.</text>
</comment>
<protein>
    <submittedName>
        <fullName evidence="2">Uncharacterized protein</fullName>
    </submittedName>
</protein>
<evidence type="ECO:0000313" key="2">
    <source>
        <dbReference type="EMBL" id="ORY92894.1"/>
    </source>
</evidence>
<keyword evidence="3" id="KW-1185">Reference proteome</keyword>
<feature type="region of interest" description="Disordered" evidence="1">
    <location>
        <begin position="67"/>
        <end position="86"/>
    </location>
</feature>
<evidence type="ECO:0000256" key="1">
    <source>
        <dbReference type="SAM" id="MobiDB-lite"/>
    </source>
</evidence>
<feature type="compositionally biased region" description="Pro residues" evidence="1">
    <location>
        <begin position="67"/>
        <end position="79"/>
    </location>
</feature>
<dbReference type="AlphaFoldDB" id="A0A1Y2G4M6"/>
<organism evidence="2 3">
    <name type="scientific">Leucosporidium creatinivorum</name>
    <dbReference type="NCBI Taxonomy" id="106004"/>
    <lineage>
        <taxon>Eukaryota</taxon>
        <taxon>Fungi</taxon>
        <taxon>Dikarya</taxon>
        <taxon>Basidiomycota</taxon>
        <taxon>Pucciniomycotina</taxon>
        <taxon>Microbotryomycetes</taxon>
        <taxon>Leucosporidiales</taxon>
        <taxon>Leucosporidium</taxon>
    </lineage>
</organism>
<gene>
    <name evidence="2" type="ORF">BCR35DRAFT_10988</name>
</gene>
<accession>A0A1Y2G4M6</accession>